<sequence length="131" mass="14715">MDHFTFTDMKKIKRDNWGDAVPLELFRTIRLIGLYQALPMNGKGTTLTIGRKIGEEFGVTSVNELFRLFEQLKIGIPVITHEDDNGMSIAVHDCFCEGLPIMEGKMVCDLEGLLSKEHLPKYVGNVFPSGK</sequence>
<dbReference type="SUPFAM" id="SSF111126">
    <property type="entry name" value="Ligand-binding domain in the NO signalling and Golgi transport"/>
    <property type="match status" value="1"/>
</dbReference>
<reference evidence="1" key="1">
    <citation type="submission" date="2021-12" db="EMBL/GenBank/DDBJ databases">
        <authorList>
            <person name="Criscuolo A."/>
        </authorList>
    </citation>
    <scope>NUCLEOTIDE SEQUENCE</scope>
    <source>
        <strain evidence="1">CIP111894</strain>
    </source>
</reference>
<proteinExistence type="predicted"/>
<dbReference type="InterPro" id="IPR024096">
    <property type="entry name" value="NO_sig/Golgi_transp_ligand-bd"/>
</dbReference>
<accession>A0ABM9BF33</accession>
<name>A0ABM9BF33_9BACL</name>
<evidence type="ECO:0000313" key="2">
    <source>
        <dbReference type="Proteomes" id="UP000838749"/>
    </source>
</evidence>
<dbReference type="RefSeq" id="WP_234536512.1">
    <property type="nucleotide sequence ID" value="NZ_CAKMAB010000020.1"/>
</dbReference>
<gene>
    <name evidence="1" type="ORF">PAECIP111894_03599</name>
</gene>
<protein>
    <submittedName>
        <fullName evidence="1">Uncharacterized protein</fullName>
    </submittedName>
</protein>
<dbReference type="Proteomes" id="UP000838749">
    <property type="component" value="Unassembled WGS sequence"/>
</dbReference>
<keyword evidence="2" id="KW-1185">Reference proteome</keyword>
<evidence type="ECO:0000313" key="1">
    <source>
        <dbReference type="EMBL" id="CAH1057441.1"/>
    </source>
</evidence>
<comment type="caution">
    <text evidence="1">The sequence shown here is derived from an EMBL/GenBank/DDBJ whole genome shotgun (WGS) entry which is preliminary data.</text>
</comment>
<dbReference type="EMBL" id="CAKMAB010000020">
    <property type="protein sequence ID" value="CAH1057441.1"/>
    <property type="molecule type" value="Genomic_DNA"/>
</dbReference>
<dbReference type="Gene3D" id="3.30.1380.20">
    <property type="entry name" value="Trafficking protein particle complex subunit 3"/>
    <property type="match status" value="1"/>
</dbReference>
<organism evidence="1 2">
    <name type="scientific">Paenibacillus pseudetheri</name>
    <dbReference type="NCBI Taxonomy" id="2897682"/>
    <lineage>
        <taxon>Bacteria</taxon>
        <taxon>Bacillati</taxon>
        <taxon>Bacillota</taxon>
        <taxon>Bacilli</taxon>
        <taxon>Bacillales</taxon>
        <taxon>Paenibacillaceae</taxon>
        <taxon>Paenibacillus</taxon>
    </lineage>
</organism>